<feature type="transmembrane region" description="Helical" evidence="2">
    <location>
        <begin position="74"/>
        <end position="95"/>
    </location>
</feature>
<keyword evidence="2" id="KW-1133">Transmembrane helix</keyword>
<dbReference type="InterPro" id="IPR036291">
    <property type="entry name" value="NAD(P)-bd_dom_sf"/>
</dbReference>
<evidence type="ECO:0000256" key="1">
    <source>
        <dbReference type="ARBA" id="ARBA00007598"/>
    </source>
</evidence>
<feature type="transmembrane region" description="Helical" evidence="2">
    <location>
        <begin position="115"/>
        <end position="135"/>
    </location>
</feature>
<feature type="domain" description="Rhodopsin" evidence="5">
    <location>
        <begin position="1"/>
        <end position="140"/>
    </location>
</feature>
<evidence type="ECO:0000259" key="5">
    <source>
        <dbReference type="Pfam" id="PF20684"/>
    </source>
</evidence>
<dbReference type="SUPFAM" id="SSF51735">
    <property type="entry name" value="NAD(P)-binding Rossmann-fold domains"/>
    <property type="match status" value="1"/>
</dbReference>
<dbReference type="InterPro" id="IPR013328">
    <property type="entry name" value="6PGD_dom2"/>
</dbReference>
<evidence type="ECO:0000256" key="2">
    <source>
        <dbReference type="SAM" id="Phobius"/>
    </source>
</evidence>
<organism evidence="6 7">
    <name type="scientific">Colletotrichum sidae</name>
    <dbReference type="NCBI Taxonomy" id="1347389"/>
    <lineage>
        <taxon>Eukaryota</taxon>
        <taxon>Fungi</taxon>
        <taxon>Dikarya</taxon>
        <taxon>Ascomycota</taxon>
        <taxon>Pezizomycotina</taxon>
        <taxon>Sordariomycetes</taxon>
        <taxon>Hypocreomycetidae</taxon>
        <taxon>Glomerellales</taxon>
        <taxon>Glomerellaceae</taxon>
        <taxon>Colletotrichum</taxon>
        <taxon>Colletotrichum orbiculare species complex</taxon>
    </lineage>
</organism>
<dbReference type="Gene3D" id="1.10.1040.10">
    <property type="entry name" value="N-(1-d-carboxylethyl)-l-norvaline Dehydrogenase, domain 2"/>
    <property type="match status" value="1"/>
</dbReference>
<evidence type="ECO:0000313" key="6">
    <source>
        <dbReference type="EMBL" id="TEA18732.1"/>
    </source>
</evidence>
<evidence type="ECO:0000259" key="4">
    <source>
        <dbReference type="Pfam" id="PF14833"/>
    </source>
</evidence>
<dbReference type="Gene3D" id="3.40.50.720">
    <property type="entry name" value="NAD(P)-binding Rossmann-like Domain"/>
    <property type="match status" value="1"/>
</dbReference>
<dbReference type="Pfam" id="PF20684">
    <property type="entry name" value="Fung_rhodopsin"/>
    <property type="match status" value="1"/>
</dbReference>
<dbReference type="InterPro" id="IPR008927">
    <property type="entry name" value="6-PGluconate_DH-like_C_sf"/>
</dbReference>
<dbReference type="Pfam" id="PF03446">
    <property type="entry name" value="NAD_binding_2"/>
    <property type="match status" value="1"/>
</dbReference>
<dbReference type="PANTHER" id="PTHR43580:SF8">
    <property type="entry name" value="6-PHOSPHOGLUCONATE DEHYDROGENASE NADP-BINDING DOMAIN-CONTAINING PROTEIN-RELATED"/>
    <property type="match status" value="1"/>
</dbReference>
<evidence type="ECO:0000259" key="3">
    <source>
        <dbReference type="Pfam" id="PF03446"/>
    </source>
</evidence>
<proteinExistence type="inferred from homology"/>
<name>A0A4R8TKD0_9PEZI</name>
<dbReference type="PANTHER" id="PTHR43580">
    <property type="entry name" value="OXIDOREDUCTASE GLYR1-RELATED"/>
    <property type="match status" value="1"/>
</dbReference>
<protein>
    <submittedName>
        <fullName evidence="6">2-(Hydroxymethyl)glutarate dehydrogenase</fullName>
    </submittedName>
</protein>
<dbReference type="Proteomes" id="UP000295604">
    <property type="component" value="Unassembled WGS sequence"/>
</dbReference>
<dbReference type="InterPro" id="IPR029154">
    <property type="entry name" value="HIBADH-like_NADP-bd"/>
</dbReference>
<keyword evidence="2" id="KW-0812">Transmembrane</keyword>
<reference evidence="6 7" key="1">
    <citation type="submission" date="2018-11" db="EMBL/GenBank/DDBJ databases">
        <title>Genome sequence and assembly of Colletotrichum sidae.</title>
        <authorList>
            <person name="Gan P."/>
            <person name="Shirasu K."/>
        </authorList>
    </citation>
    <scope>NUCLEOTIDE SEQUENCE [LARGE SCALE GENOMIC DNA]</scope>
    <source>
        <strain evidence="6 7">CBS 518.97</strain>
    </source>
</reference>
<evidence type="ECO:0000313" key="7">
    <source>
        <dbReference type="Proteomes" id="UP000295604"/>
    </source>
</evidence>
<dbReference type="InterPro" id="IPR051265">
    <property type="entry name" value="HIBADH-related_NP60_sf"/>
</dbReference>
<feature type="domain" description="6-phosphogluconate dehydrogenase NADP-binding" evidence="3">
    <location>
        <begin position="222"/>
        <end position="379"/>
    </location>
</feature>
<dbReference type="SUPFAM" id="SSF48179">
    <property type="entry name" value="6-phosphogluconate dehydrogenase C-terminal domain-like"/>
    <property type="match status" value="1"/>
</dbReference>
<keyword evidence="2" id="KW-0472">Membrane</keyword>
<dbReference type="AlphaFoldDB" id="A0A4R8TKD0"/>
<comment type="similarity">
    <text evidence="1">Belongs to the HIBADH-related family. NP60 subfamily.</text>
</comment>
<sequence length="534" mass="58208">MVWLALYAAFCLGTSIFTCWPVAKYWDNAIEGGCIERSALNYAIAGFNIFNDLIILLLPVPWLRGLQVTFRAKLVLIGVFTCGAFAAIVAIVRLHSLFVHGSAPIDQQPLVGVDIAVWSGLEINIAIICASVPALKALFVKIIPKLGTYKKYSKNPYGRNTSGNMPLQSFDKRTGNFSTKAKGPIEIKVQRSIQMNSVPAEDDDSEKHLVFNGWKADCYAQGLGSMGIGMAMNLQKRLAELGFPALQYHNRTMSRGQRLQEIGGVARDNISELVDRSDIVFMSLSDDAALKEILDRVLDDPAADLSGKVIVDTSTVHPKSSNQAHQRVRQRGMKFIAAPVFGASPVAAEGKLLWVIAGPDDAVQLITPFIVGIMGRRIIRLGDDFMQSSMLKTAGNFMTAGMMELVAEAHVFAEKTGLGTEAMEELIEHQYGPLALSMSKRLTTGAYLPGRGQKPWSDLGLALKDVGHGIDCAEGSDSRLEVAEVALRHLTEARAYSDVEGRPLDSSSMYGVLRRGAGLSFETDLVKKRDNDDE</sequence>
<gene>
    <name evidence="6" type="primary">Hgd-1</name>
    <name evidence="6" type="ORF">C8034_v011965</name>
</gene>
<dbReference type="InterPro" id="IPR049326">
    <property type="entry name" value="Rhodopsin_dom_fungi"/>
</dbReference>
<feature type="domain" description="3-hydroxyisobutyrate dehydrogenase-like NAD-binding" evidence="4">
    <location>
        <begin position="389"/>
        <end position="511"/>
    </location>
</feature>
<dbReference type="EMBL" id="QAPF01000059">
    <property type="protein sequence ID" value="TEA18732.1"/>
    <property type="molecule type" value="Genomic_DNA"/>
</dbReference>
<dbReference type="Pfam" id="PF14833">
    <property type="entry name" value="NAD_binding_11"/>
    <property type="match status" value="1"/>
</dbReference>
<dbReference type="GO" id="GO:0051287">
    <property type="term" value="F:NAD binding"/>
    <property type="evidence" value="ECO:0007669"/>
    <property type="project" value="InterPro"/>
</dbReference>
<accession>A0A4R8TKD0</accession>
<dbReference type="InterPro" id="IPR006115">
    <property type="entry name" value="6PGDH_NADP-bd"/>
</dbReference>
<comment type="caution">
    <text evidence="6">The sequence shown here is derived from an EMBL/GenBank/DDBJ whole genome shotgun (WGS) entry which is preliminary data.</text>
</comment>
<dbReference type="GO" id="GO:0050661">
    <property type="term" value="F:NADP binding"/>
    <property type="evidence" value="ECO:0007669"/>
    <property type="project" value="InterPro"/>
</dbReference>
<keyword evidence="7" id="KW-1185">Reference proteome</keyword>
<feature type="transmembrane region" description="Helical" evidence="2">
    <location>
        <begin position="42"/>
        <end position="62"/>
    </location>
</feature>